<dbReference type="PROSITE" id="PS51352">
    <property type="entry name" value="THIOREDOXIN_2"/>
    <property type="match status" value="1"/>
</dbReference>
<sequence length="273" mass="31129">MSQGCWSWFMRTVLSRDGEYVPLNSRVIYVTSEHRFNELICRKQGLVIVHFSALSCCLYPALHELSATYHSIVFLKVDVKELPIVSKNCHVTRVPSFHFYSDGIKCDDMRFVDKMTLESRIQRHMANTILPWTPALASFGNSMSLQTDVTTYQQLSSVVRVTSETQWEQLWQQNRESSIALVVNFEATWCKPCVMIAPFFQALSQKFPFAIFAIVDIDELESVAEAFDVTSLPYFKLFKSGQLMDERSGAIRDALVSMISKHCDGTTASTDIF</sequence>
<dbReference type="CDD" id="cd02947">
    <property type="entry name" value="TRX_family"/>
    <property type="match status" value="2"/>
</dbReference>
<feature type="domain" description="Thioredoxin" evidence="1">
    <location>
        <begin position="134"/>
        <end position="273"/>
    </location>
</feature>
<dbReference type="RefSeq" id="XP_067819779.1">
    <property type="nucleotide sequence ID" value="XM_067959714.1"/>
</dbReference>
<dbReference type="SUPFAM" id="SSF52833">
    <property type="entry name" value="Thioredoxin-like"/>
    <property type="match status" value="2"/>
</dbReference>
<dbReference type="Pfam" id="PF00085">
    <property type="entry name" value="Thioredoxin"/>
    <property type="match status" value="2"/>
</dbReference>
<dbReference type="InterPro" id="IPR013766">
    <property type="entry name" value="Thioredoxin_domain"/>
</dbReference>
<gene>
    <name evidence="2" type="ORF">CCR75_001612</name>
</gene>
<accession>A0A976FNR8</accession>
<dbReference type="PANTHER" id="PTHR10438:SF463">
    <property type="entry name" value="THIOREDOXIN"/>
    <property type="match status" value="1"/>
</dbReference>
<dbReference type="KEGG" id="blac:94345385"/>
<name>A0A976FNR8_BRELC</name>
<dbReference type="Gene3D" id="3.40.30.10">
    <property type="entry name" value="Glutaredoxin"/>
    <property type="match status" value="2"/>
</dbReference>
<evidence type="ECO:0000313" key="2">
    <source>
        <dbReference type="EMBL" id="TDH70280.1"/>
    </source>
</evidence>
<evidence type="ECO:0000313" key="3">
    <source>
        <dbReference type="Proteomes" id="UP000294530"/>
    </source>
</evidence>
<dbReference type="AlphaFoldDB" id="A0A976FNR8"/>
<reference evidence="2 3" key="1">
    <citation type="journal article" date="2021" name="Genome Biol.">
        <title>AFLAP: assembly-free linkage analysis pipeline using k-mers from genome sequencing data.</title>
        <authorList>
            <person name="Fletcher K."/>
            <person name="Zhang L."/>
            <person name="Gil J."/>
            <person name="Han R."/>
            <person name="Cavanaugh K."/>
            <person name="Michelmore R."/>
        </authorList>
    </citation>
    <scope>NUCLEOTIDE SEQUENCE [LARGE SCALE GENOMIC DNA]</scope>
    <source>
        <strain evidence="2 3">SF5</strain>
    </source>
</reference>
<dbReference type="OrthoDB" id="2121326at2759"/>
<proteinExistence type="predicted"/>
<protein>
    <recommendedName>
        <fullName evidence="1">Thioredoxin domain-containing protein</fullName>
    </recommendedName>
</protein>
<dbReference type="EMBL" id="SHOA02000010">
    <property type="protein sequence ID" value="TDH70280.1"/>
    <property type="molecule type" value="Genomic_DNA"/>
</dbReference>
<dbReference type="InterPro" id="IPR050620">
    <property type="entry name" value="Thioredoxin_H-type-like"/>
</dbReference>
<comment type="caution">
    <text evidence="2">The sequence shown here is derived from an EMBL/GenBank/DDBJ whole genome shotgun (WGS) entry which is preliminary data.</text>
</comment>
<evidence type="ECO:0000259" key="1">
    <source>
        <dbReference type="PROSITE" id="PS51352"/>
    </source>
</evidence>
<keyword evidence="3" id="KW-1185">Reference proteome</keyword>
<organism evidence="2 3">
    <name type="scientific">Bremia lactucae</name>
    <name type="common">Lettuce downy mildew</name>
    <dbReference type="NCBI Taxonomy" id="4779"/>
    <lineage>
        <taxon>Eukaryota</taxon>
        <taxon>Sar</taxon>
        <taxon>Stramenopiles</taxon>
        <taxon>Oomycota</taxon>
        <taxon>Peronosporomycetes</taxon>
        <taxon>Peronosporales</taxon>
        <taxon>Peronosporaceae</taxon>
        <taxon>Bremia</taxon>
    </lineage>
</organism>
<dbReference type="GeneID" id="94345385"/>
<dbReference type="Proteomes" id="UP000294530">
    <property type="component" value="Unassembled WGS sequence"/>
</dbReference>
<dbReference type="InterPro" id="IPR036249">
    <property type="entry name" value="Thioredoxin-like_sf"/>
</dbReference>
<dbReference type="PANTHER" id="PTHR10438">
    <property type="entry name" value="THIOREDOXIN"/>
    <property type="match status" value="1"/>
</dbReference>